<evidence type="ECO:0000256" key="1">
    <source>
        <dbReference type="SAM" id="MobiDB-lite"/>
    </source>
</evidence>
<dbReference type="Proteomes" id="UP000314294">
    <property type="component" value="Unassembled WGS sequence"/>
</dbReference>
<feature type="region of interest" description="Disordered" evidence="1">
    <location>
        <begin position="37"/>
        <end position="70"/>
    </location>
</feature>
<evidence type="ECO:0000313" key="3">
    <source>
        <dbReference type="Proteomes" id="UP000314294"/>
    </source>
</evidence>
<evidence type="ECO:0000313" key="2">
    <source>
        <dbReference type="EMBL" id="TNN86611.1"/>
    </source>
</evidence>
<gene>
    <name evidence="2" type="ORF">EYF80_003079</name>
</gene>
<dbReference type="EMBL" id="SRLO01000014">
    <property type="protein sequence ID" value="TNN86611.1"/>
    <property type="molecule type" value="Genomic_DNA"/>
</dbReference>
<comment type="caution">
    <text evidence="2">The sequence shown here is derived from an EMBL/GenBank/DDBJ whole genome shotgun (WGS) entry which is preliminary data.</text>
</comment>
<sequence>MIGSDTFQTNRTVTRWASGPEAVGVKRQAGLAACRFPSSCEPESTHGPAPPPALTLPRPSCATAHQGVEEDSRMHNVDLWWMLRMFWVDGGRGYPRYPPRATLLRPCVSQTRYLTSSII</sequence>
<keyword evidence="3" id="KW-1185">Reference proteome</keyword>
<proteinExistence type="predicted"/>
<dbReference type="AlphaFoldDB" id="A0A4Z2J9L8"/>
<reference evidence="2 3" key="1">
    <citation type="submission" date="2019-03" db="EMBL/GenBank/DDBJ databases">
        <title>First draft genome of Liparis tanakae, snailfish: a comprehensive survey of snailfish specific genes.</title>
        <authorList>
            <person name="Kim W."/>
            <person name="Song I."/>
            <person name="Jeong J.-H."/>
            <person name="Kim D."/>
            <person name="Kim S."/>
            <person name="Ryu S."/>
            <person name="Song J.Y."/>
            <person name="Lee S.K."/>
        </authorList>
    </citation>
    <scope>NUCLEOTIDE SEQUENCE [LARGE SCALE GENOMIC DNA]</scope>
    <source>
        <tissue evidence="2">Muscle</tissue>
    </source>
</reference>
<organism evidence="2 3">
    <name type="scientific">Liparis tanakae</name>
    <name type="common">Tanaka's snailfish</name>
    <dbReference type="NCBI Taxonomy" id="230148"/>
    <lineage>
        <taxon>Eukaryota</taxon>
        <taxon>Metazoa</taxon>
        <taxon>Chordata</taxon>
        <taxon>Craniata</taxon>
        <taxon>Vertebrata</taxon>
        <taxon>Euteleostomi</taxon>
        <taxon>Actinopterygii</taxon>
        <taxon>Neopterygii</taxon>
        <taxon>Teleostei</taxon>
        <taxon>Neoteleostei</taxon>
        <taxon>Acanthomorphata</taxon>
        <taxon>Eupercaria</taxon>
        <taxon>Perciformes</taxon>
        <taxon>Cottioidei</taxon>
        <taxon>Cottales</taxon>
        <taxon>Liparidae</taxon>
        <taxon>Liparis</taxon>
    </lineage>
</organism>
<accession>A0A4Z2J9L8</accession>
<protein>
    <submittedName>
        <fullName evidence="2">Uncharacterized protein</fullName>
    </submittedName>
</protein>
<name>A0A4Z2J9L8_9TELE</name>